<evidence type="ECO:0000256" key="2">
    <source>
        <dbReference type="ARBA" id="ARBA00022630"/>
    </source>
</evidence>
<sequence>MAEVEGKRIAIVGGGLVREIALKEYKFFTFSNLVQRKRREKRELLSSLQVGALAACFFAKRGHQVVVYEYRSDLRMEDSSGQSINLALSFRGREALRAVDLEDTLVKQNATSMRGRMLHDKNGNLKEVLYDNVKGNCIYSINRRYLNVILLDAAEKYPKVQINFNKKLVDANLDKGKMKFLNVKTGTIEDAEADLIIGADGAYSKVRKIMTKRPLFNYIQTYIEHGYVELSVPAGKNNEFAMSGNNLHIWPRGEFMMTSLPNKDRTFTGNLFAPFHVLEKLKTSVALLKFYNKHFPDLLRLIGEQRLVQQFFEREPQTLISIKCKPYHVGKTALIIGDAAHAMVPFYAQGMNAGFEDVLLLDELMECYNSDFAKILPKFSELRCDDGHAICDLAMYNYLEMRDLVMRKSFLLRKFVDKILYTFIPNSWIPLYFSVHFTRMSFRECIAHKEWQDKVLRMNLWCFGIFIVAGLAIFLAQSTI</sequence>
<keyword evidence="5 10" id="KW-0521">NADP</keyword>
<comment type="function">
    <text evidence="10">Catalyzes the hydroxylation of L-kynurenine (L-Kyn) to form 3-hydroxy-L-kynurenine (L-3OHKyn). Required for synthesis of quinolinic acid.</text>
</comment>
<evidence type="ECO:0000256" key="11">
    <source>
        <dbReference type="SAM" id="Phobius"/>
    </source>
</evidence>
<evidence type="ECO:0000259" key="12">
    <source>
        <dbReference type="Pfam" id="PF01494"/>
    </source>
</evidence>
<gene>
    <name evidence="13" type="ORF">EAG_05698</name>
</gene>
<dbReference type="PANTHER" id="PTHR46028">
    <property type="entry name" value="KYNURENINE 3-MONOOXYGENASE"/>
    <property type="match status" value="1"/>
</dbReference>
<keyword evidence="8 10" id="KW-0496">Mitochondrion</keyword>
<proteinExistence type="inferred from homology"/>
<keyword evidence="7 10" id="KW-0503">Monooxygenase</keyword>
<dbReference type="EC" id="1.14.13.9" evidence="10"/>
<keyword evidence="14" id="KW-1185">Reference proteome</keyword>
<dbReference type="InterPro" id="IPR036188">
    <property type="entry name" value="FAD/NAD-bd_sf"/>
</dbReference>
<comment type="catalytic activity">
    <reaction evidence="9 10">
        <text>L-kynurenine + NADPH + O2 + H(+) = 3-hydroxy-L-kynurenine + NADP(+) + H2O</text>
        <dbReference type="Rhea" id="RHEA:20545"/>
        <dbReference type="ChEBI" id="CHEBI:15377"/>
        <dbReference type="ChEBI" id="CHEBI:15378"/>
        <dbReference type="ChEBI" id="CHEBI:15379"/>
        <dbReference type="ChEBI" id="CHEBI:57783"/>
        <dbReference type="ChEBI" id="CHEBI:57959"/>
        <dbReference type="ChEBI" id="CHEBI:58125"/>
        <dbReference type="ChEBI" id="CHEBI:58349"/>
        <dbReference type="EC" id="1.14.13.9"/>
    </reaction>
</comment>
<keyword evidence="6 10" id="KW-0560">Oxidoreductase</keyword>
<dbReference type="GO" id="GO:0071949">
    <property type="term" value="F:FAD binding"/>
    <property type="evidence" value="ECO:0007669"/>
    <property type="project" value="InterPro"/>
</dbReference>
<dbReference type="Pfam" id="PF01494">
    <property type="entry name" value="FAD_binding_3"/>
    <property type="match status" value="1"/>
</dbReference>
<evidence type="ECO:0000256" key="5">
    <source>
        <dbReference type="ARBA" id="ARBA00022857"/>
    </source>
</evidence>
<keyword evidence="3 10" id="KW-0662">Pyridine nucleotide biosynthesis</keyword>
<dbReference type="SUPFAM" id="SSF51905">
    <property type="entry name" value="FAD/NAD(P)-binding domain"/>
    <property type="match status" value="1"/>
</dbReference>
<keyword evidence="11" id="KW-1133">Transmembrane helix</keyword>
<dbReference type="GO" id="GO:0004502">
    <property type="term" value="F:kynurenine 3-monooxygenase activity"/>
    <property type="evidence" value="ECO:0007669"/>
    <property type="project" value="UniProtKB-UniRule"/>
</dbReference>
<name>E2AH22_CAMFO</name>
<dbReference type="OrthoDB" id="10053569at2759"/>
<keyword evidence="11" id="KW-0812">Transmembrane</keyword>
<feature type="transmembrane region" description="Helical" evidence="11">
    <location>
        <begin position="419"/>
        <end position="437"/>
    </location>
</feature>
<dbReference type="PANTHER" id="PTHR46028:SF2">
    <property type="entry name" value="KYNURENINE 3-MONOOXYGENASE"/>
    <property type="match status" value="1"/>
</dbReference>
<dbReference type="EMBL" id="GL439460">
    <property type="protein sequence ID" value="EFN67269.1"/>
    <property type="molecule type" value="Genomic_DNA"/>
</dbReference>
<dbReference type="PRINTS" id="PR00420">
    <property type="entry name" value="RNGMNOXGNASE"/>
</dbReference>
<organism evidence="14">
    <name type="scientific">Camponotus floridanus</name>
    <name type="common">Florida carpenter ant</name>
    <dbReference type="NCBI Taxonomy" id="104421"/>
    <lineage>
        <taxon>Eukaryota</taxon>
        <taxon>Metazoa</taxon>
        <taxon>Ecdysozoa</taxon>
        <taxon>Arthropoda</taxon>
        <taxon>Hexapoda</taxon>
        <taxon>Insecta</taxon>
        <taxon>Pterygota</taxon>
        <taxon>Neoptera</taxon>
        <taxon>Endopterygota</taxon>
        <taxon>Hymenoptera</taxon>
        <taxon>Apocrita</taxon>
        <taxon>Aculeata</taxon>
        <taxon>Formicoidea</taxon>
        <taxon>Formicidae</taxon>
        <taxon>Formicinae</taxon>
        <taxon>Camponotus</taxon>
    </lineage>
</organism>
<evidence type="ECO:0000256" key="4">
    <source>
        <dbReference type="ARBA" id="ARBA00022827"/>
    </source>
</evidence>
<dbReference type="FunCoup" id="E2AH22">
    <property type="interactions" value="169"/>
</dbReference>
<dbReference type="InterPro" id="IPR002938">
    <property type="entry name" value="FAD-bd"/>
</dbReference>
<dbReference type="FunFam" id="3.50.50.60:FF:000129">
    <property type="entry name" value="Kynurenine 3-monooxygenase"/>
    <property type="match status" value="1"/>
</dbReference>
<dbReference type="Proteomes" id="UP000000311">
    <property type="component" value="Unassembled WGS sequence"/>
</dbReference>
<evidence type="ECO:0000256" key="9">
    <source>
        <dbReference type="ARBA" id="ARBA00047818"/>
    </source>
</evidence>
<evidence type="ECO:0000256" key="8">
    <source>
        <dbReference type="ARBA" id="ARBA00023128"/>
    </source>
</evidence>
<dbReference type="UniPathway" id="UPA00253">
    <property type="reaction ID" value="UER00328"/>
</dbReference>
<dbReference type="GO" id="GO:0070189">
    <property type="term" value="P:kynurenine metabolic process"/>
    <property type="evidence" value="ECO:0007669"/>
    <property type="project" value="TreeGrafter"/>
</dbReference>
<dbReference type="OMA" id="REFMFIA"/>
<keyword evidence="10 11" id="KW-0472">Membrane</keyword>
<dbReference type="InterPro" id="IPR027545">
    <property type="entry name" value="Kynurenine_monooxygenase"/>
</dbReference>
<feature type="domain" description="FAD-binding" evidence="12">
    <location>
        <begin position="50"/>
        <end position="361"/>
    </location>
</feature>
<dbReference type="AlphaFoldDB" id="E2AH22"/>
<comment type="subcellular location">
    <subcellularLocation>
        <location evidence="10">Mitochondrion</location>
    </subcellularLocation>
    <subcellularLocation>
        <location evidence="10">Membrane</location>
        <topology evidence="10">Multi-pass membrane protein</topology>
    </subcellularLocation>
</comment>
<accession>E2AH22</accession>
<dbReference type="GO" id="GO:0034354">
    <property type="term" value="P:'de novo' NAD+ biosynthetic process from L-tryptophan"/>
    <property type="evidence" value="ECO:0007669"/>
    <property type="project" value="UniProtKB-UniRule"/>
</dbReference>
<keyword evidence="2 10" id="KW-0285">Flavoprotein</keyword>
<dbReference type="Gene3D" id="3.50.50.60">
    <property type="entry name" value="FAD/NAD(P)-binding domain"/>
    <property type="match status" value="1"/>
</dbReference>
<dbReference type="GO" id="GO:0019805">
    <property type="term" value="P:quinolinate biosynthetic process"/>
    <property type="evidence" value="ECO:0007669"/>
    <property type="project" value="UniProtKB-UniRule"/>
</dbReference>
<keyword evidence="4 10" id="KW-0274">FAD</keyword>
<comment type="similarity">
    <text evidence="10">Belongs to the aromatic-ring hydroxylase family. KMO subfamily.</text>
</comment>
<reference evidence="13 14" key="1">
    <citation type="journal article" date="2010" name="Science">
        <title>Genomic comparison of the ants Camponotus floridanus and Harpegnathos saltator.</title>
        <authorList>
            <person name="Bonasio R."/>
            <person name="Zhang G."/>
            <person name="Ye C."/>
            <person name="Mutti N.S."/>
            <person name="Fang X."/>
            <person name="Qin N."/>
            <person name="Donahue G."/>
            <person name="Yang P."/>
            <person name="Li Q."/>
            <person name="Li C."/>
            <person name="Zhang P."/>
            <person name="Huang Z."/>
            <person name="Berger S.L."/>
            <person name="Reinberg D."/>
            <person name="Wang J."/>
            <person name="Liebig J."/>
        </authorList>
    </citation>
    <scope>NUCLEOTIDE SEQUENCE [LARGE SCALE GENOMIC DNA]</scope>
    <source>
        <strain evidence="14">C129</strain>
    </source>
</reference>
<feature type="transmembrane region" description="Helical" evidence="11">
    <location>
        <begin position="458"/>
        <end position="476"/>
    </location>
</feature>
<dbReference type="GO" id="GO:0006569">
    <property type="term" value="P:L-tryptophan catabolic process"/>
    <property type="evidence" value="ECO:0007669"/>
    <property type="project" value="UniProtKB-UniRule"/>
</dbReference>
<dbReference type="GO" id="GO:0043420">
    <property type="term" value="P:anthranilate metabolic process"/>
    <property type="evidence" value="ECO:0007669"/>
    <property type="project" value="UniProtKB-UniRule"/>
</dbReference>
<evidence type="ECO:0000313" key="14">
    <source>
        <dbReference type="Proteomes" id="UP000000311"/>
    </source>
</evidence>
<evidence type="ECO:0000256" key="7">
    <source>
        <dbReference type="ARBA" id="ARBA00023033"/>
    </source>
</evidence>
<evidence type="ECO:0000256" key="6">
    <source>
        <dbReference type="ARBA" id="ARBA00023002"/>
    </source>
</evidence>
<evidence type="ECO:0000256" key="3">
    <source>
        <dbReference type="ARBA" id="ARBA00022642"/>
    </source>
</evidence>
<evidence type="ECO:0000313" key="13">
    <source>
        <dbReference type="EMBL" id="EFN67269.1"/>
    </source>
</evidence>
<dbReference type="STRING" id="104421.E2AH22"/>
<comment type="cofactor">
    <cofactor evidence="1 10">
        <name>FAD</name>
        <dbReference type="ChEBI" id="CHEBI:57692"/>
    </cofactor>
</comment>
<evidence type="ECO:0000256" key="1">
    <source>
        <dbReference type="ARBA" id="ARBA00001974"/>
    </source>
</evidence>
<comment type="pathway">
    <text evidence="10">Cofactor biosynthesis; NAD(+) biosynthesis; quinolinate from L-kynurenine: step 1/3.</text>
</comment>
<dbReference type="InParanoid" id="E2AH22"/>
<evidence type="ECO:0000256" key="10">
    <source>
        <dbReference type="HAMAP-Rule" id="MF_03018"/>
    </source>
</evidence>
<dbReference type="HAMAP" id="MF_01971">
    <property type="entry name" value="Kynurenine_monooxygenase"/>
    <property type="match status" value="1"/>
</dbReference>
<dbReference type="GO" id="GO:0005741">
    <property type="term" value="C:mitochondrial outer membrane"/>
    <property type="evidence" value="ECO:0007669"/>
    <property type="project" value="TreeGrafter"/>
</dbReference>
<protein>
    <recommendedName>
        <fullName evidence="10">Kynurenine 3-monooxygenase</fullName>
        <ecNumber evidence="10">1.14.13.9</ecNumber>
    </recommendedName>
    <alternativeName>
        <fullName evidence="10">Kynurenine 3-hydroxylase</fullName>
    </alternativeName>
</protein>